<name>A0A1S7FWZ9_9LIST</name>
<keyword evidence="3" id="KW-1185">Reference proteome</keyword>
<dbReference type="Proteomes" id="UP000223060">
    <property type="component" value="Chromosome"/>
</dbReference>
<proteinExistence type="predicted"/>
<dbReference type="AlphaFoldDB" id="A0A1S7FWZ9"/>
<sequence>MRFLEAYKSYWKNYVNFSDSASRTEYWYVVLWNAIIISIFYVLFLIFTVITVATTTAGSTGDAAFVLMAGPMLFITIVAILYAIATFIPTLSLMVRRLHDTNRSGWFVLLGLIPFVGEIIIIVLMCLPGELSLENNYDF</sequence>
<organism evidence="2 3">
    <name type="scientific">Listeria weihenstephanensis</name>
    <dbReference type="NCBI Taxonomy" id="1006155"/>
    <lineage>
        <taxon>Bacteria</taxon>
        <taxon>Bacillati</taxon>
        <taxon>Bacillota</taxon>
        <taxon>Bacilli</taxon>
        <taxon>Bacillales</taxon>
        <taxon>Listeriaceae</taxon>
        <taxon>Listeria</taxon>
    </lineage>
</organism>
<feature type="transmembrane region" description="Helical" evidence="1">
    <location>
        <begin position="105"/>
        <end position="127"/>
    </location>
</feature>
<evidence type="ECO:0000313" key="3">
    <source>
        <dbReference type="Proteomes" id="UP000223060"/>
    </source>
</evidence>
<keyword evidence="1" id="KW-0472">Membrane</keyword>
<reference evidence="3" key="1">
    <citation type="submission" date="2015-03" db="EMBL/GenBank/DDBJ databases">
        <authorList>
            <person name="Ferrari E."/>
            <person name="Walter M.C."/>
            <person name="Huptas C."/>
            <person name="Scherer S."/>
            <person name="Mueller-Herbst S."/>
        </authorList>
    </citation>
    <scope>NUCLEOTIDE SEQUENCE [LARGE SCALE GENOMIC DNA]</scope>
    <source>
        <strain evidence="3">LWP01</strain>
    </source>
</reference>
<evidence type="ECO:0000256" key="1">
    <source>
        <dbReference type="SAM" id="Phobius"/>
    </source>
</evidence>
<dbReference type="PANTHER" id="PTHR34980">
    <property type="entry name" value="INNER MEMBRANE PROTEIN-RELATED-RELATED"/>
    <property type="match status" value="1"/>
</dbReference>
<dbReference type="EMBL" id="CP011102">
    <property type="protein sequence ID" value="AQY51920.1"/>
    <property type="molecule type" value="Genomic_DNA"/>
</dbReference>
<dbReference type="KEGG" id="lwi:UE46_13380"/>
<dbReference type="PANTHER" id="PTHR34980:SF2">
    <property type="entry name" value="INNER MEMBRANE PROTEIN YHAH-RELATED"/>
    <property type="match status" value="1"/>
</dbReference>
<dbReference type="GO" id="GO:0005886">
    <property type="term" value="C:plasma membrane"/>
    <property type="evidence" value="ECO:0007669"/>
    <property type="project" value="TreeGrafter"/>
</dbReference>
<evidence type="ECO:0000313" key="2">
    <source>
        <dbReference type="EMBL" id="AQY51920.1"/>
    </source>
</evidence>
<dbReference type="Pfam" id="PF05656">
    <property type="entry name" value="DUF805"/>
    <property type="match status" value="1"/>
</dbReference>
<gene>
    <name evidence="2" type="ORF">UE46_13380</name>
</gene>
<accession>A0A1S7FWZ9</accession>
<dbReference type="InterPro" id="IPR008523">
    <property type="entry name" value="DUF805"/>
</dbReference>
<dbReference type="RefSeq" id="WP_036062706.1">
    <property type="nucleotide sequence ID" value="NZ_CP011102.1"/>
</dbReference>
<keyword evidence="1" id="KW-1133">Transmembrane helix</keyword>
<protein>
    <submittedName>
        <fullName evidence="2">Membrane protein</fullName>
    </submittedName>
</protein>
<feature type="transmembrane region" description="Helical" evidence="1">
    <location>
        <begin position="26"/>
        <end position="52"/>
    </location>
</feature>
<keyword evidence="1" id="KW-0812">Transmembrane</keyword>
<feature type="transmembrane region" description="Helical" evidence="1">
    <location>
        <begin position="64"/>
        <end position="85"/>
    </location>
</feature>